<dbReference type="Proteomes" id="UP000826195">
    <property type="component" value="Unassembled WGS sequence"/>
</dbReference>
<protein>
    <submittedName>
        <fullName evidence="1">Uncharacterized protein</fullName>
    </submittedName>
</protein>
<evidence type="ECO:0000313" key="2">
    <source>
        <dbReference type="Proteomes" id="UP000826195"/>
    </source>
</evidence>
<reference evidence="1 2" key="1">
    <citation type="journal article" date="2021" name="J. Hered.">
        <title>A chromosome-level genome assembly of the parasitoid wasp, Cotesia glomerata (Hymenoptera: Braconidae).</title>
        <authorList>
            <person name="Pinto B.J."/>
            <person name="Weis J.J."/>
            <person name="Gamble T."/>
            <person name="Ode P.J."/>
            <person name="Paul R."/>
            <person name="Zaspel J.M."/>
        </authorList>
    </citation>
    <scope>NUCLEOTIDE SEQUENCE [LARGE SCALE GENOMIC DNA]</scope>
    <source>
        <strain evidence="1">CgM1</strain>
    </source>
</reference>
<proteinExistence type="predicted"/>
<name>A0AAV7HSM6_COTGL</name>
<dbReference type="AlphaFoldDB" id="A0AAV7HSM6"/>
<sequence length="139" mass="16238">MMLVHTHPHTTYTYTPKNWLSSFVSGTDLRNLRHRHMAVLGLLTGVHDSSKVVNHFWVPLYSFRGRDPPENRFLRVSNTQHMLACIIFANADTYLQIRCCDDDAKNLRQLAMEKQISMNDCCWRNAKIPNDSRVFDGEW</sequence>
<evidence type="ECO:0000313" key="1">
    <source>
        <dbReference type="EMBL" id="KAH0534671.1"/>
    </source>
</evidence>
<organism evidence="1 2">
    <name type="scientific">Cotesia glomerata</name>
    <name type="common">Lepidopteran parasitic wasp</name>
    <name type="synonym">Apanteles glomeratus</name>
    <dbReference type="NCBI Taxonomy" id="32391"/>
    <lineage>
        <taxon>Eukaryota</taxon>
        <taxon>Metazoa</taxon>
        <taxon>Ecdysozoa</taxon>
        <taxon>Arthropoda</taxon>
        <taxon>Hexapoda</taxon>
        <taxon>Insecta</taxon>
        <taxon>Pterygota</taxon>
        <taxon>Neoptera</taxon>
        <taxon>Endopterygota</taxon>
        <taxon>Hymenoptera</taxon>
        <taxon>Apocrita</taxon>
        <taxon>Ichneumonoidea</taxon>
        <taxon>Braconidae</taxon>
        <taxon>Microgastrinae</taxon>
        <taxon>Cotesia</taxon>
    </lineage>
</organism>
<dbReference type="EMBL" id="JAHXZJ010002982">
    <property type="protein sequence ID" value="KAH0534671.1"/>
    <property type="molecule type" value="Genomic_DNA"/>
</dbReference>
<keyword evidence="2" id="KW-1185">Reference proteome</keyword>
<gene>
    <name evidence="1" type="ORF">KQX54_006511</name>
</gene>
<accession>A0AAV7HSM6</accession>
<comment type="caution">
    <text evidence="1">The sequence shown here is derived from an EMBL/GenBank/DDBJ whole genome shotgun (WGS) entry which is preliminary data.</text>
</comment>